<organism evidence="2">
    <name type="scientific">Athelia psychrophila</name>
    <dbReference type="NCBI Taxonomy" id="1759441"/>
    <lineage>
        <taxon>Eukaryota</taxon>
        <taxon>Fungi</taxon>
        <taxon>Dikarya</taxon>
        <taxon>Basidiomycota</taxon>
        <taxon>Agaricomycotina</taxon>
        <taxon>Agaricomycetes</taxon>
        <taxon>Agaricomycetidae</taxon>
        <taxon>Atheliales</taxon>
        <taxon>Atheliaceae</taxon>
        <taxon>Athelia</taxon>
    </lineage>
</organism>
<evidence type="ECO:0000256" key="1">
    <source>
        <dbReference type="SAM" id="Phobius"/>
    </source>
</evidence>
<sequence length="134" mass="14950">MYPGNRKSEIGNRRPLPTRVGLRPWACLFSHSIDFFNACLYLVGSSSRRRGQQRRKGGVPVGCVLCAVAYRSDNTASSMIQTLAIPLDFSNGRSLIHQKRTSLTSILTFFLRGTIDCLSVTVSVPILLTLYHYL</sequence>
<dbReference type="EMBL" id="KV418072">
    <property type="protein sequence ID" value="KZP03432.1"/>
    <property type="molecule type" value="Genomic_DNA"/>
</dbReference>
<keyword evidence="1" id="KW-1133">Transmembrane helix</keyword>
<protein>
    <submittedName>
        <fullName evidence="2">Uncharacterized protein</fullName>
    </submittedName>
</protein>
<dbReference type="AlphaFoldDB" id="A0A167TZ49"/>
<gene>
    <name evidence="2" type="ORF">FIBSPDRAFT_476687</name>
</gene>
<accession>A0A167TZ49</accession>
<keyword evidence="1" id="KW-0472">Membrane</keyword>
<reference evidence="2" key="1">
    <citation type="journal article" date="2016" name="Mol. Biol. Evol.">
        <title>Comparative Genomics of Early-Diverging Mushroom-Forming Fungi Provides Insights into the Origins of Lignocellulose Decay Capabilities.</title>
        <authorList>
            <person name="Nagy L.G."/>
            <person name="Riley R."/>
            <person name="Tritt A."/>
            <person name="Adam C."/>
            <person name="Daum C."/>
            <person name="Floudas D."/>
            <person name="Sun H."/>
            <person name="Yadav J.S."/>
            <person name="Pangilinan J."/>
            <person name="Larsson K.H."/>
            <person name="Matsuura K."/>
            <person name="Barry K."/>
            <person name="Labutti K."/>
            <person name="Kuo R."/>
            <person name="Ohm R.A."/>
            <person name="Bhattacharya S.S."/>
            <person name="Shirouzu T."/>
            <person name="Yoshinaga Y."/>
            <person name="Martin F.M."/>
            <person name="Grigoriev I.V."/>
            <person name="Hibbett D.S."/>
        </authorList>
    </citation>
    <scope>NUCLEOTIDE SEQUENCE [LARGE SCALE GENOMIC DNA]</scope>
    <source>
        <strain evidence="2">CBS 109695</strain>
    </source>
</reference>
<feature type="transmembrane region" description="Helical" evidence="1">
    <location>
        <begin position="109"/>
        <end position="133"/>
    </location>
</feature>
<name>A0A167TZ49_9AGAM</name>
<keyword evidence="1" id="KW-0812">Transmembrane</keyword>
<proteinExistence type="predicted"/>
<evidence type="ECO:0000313" key="2">
    <source>
        <dbReference type="EMBL" id="KZP03432.1"/>
    </source>
</evidence>